<dbReference type="Proteomes" id="UP000250235">
    <property type="component" value="Unassembled WGS sequence"/>
</dbReference>
<proteinExistence type="predicted"/>
<accession>A0A2Z7CVM6</accession>
<gene>
    <name evidence="2" type="ORF">F511_18323</name>
</gene>
<evidence type="ECO:0000256" key="1">
    <source>
        <dbReference type="SAM" id="Phobius"/>
    </source>
</evidence>
<name>A0A2Z7CVM6_9LAMI</name>
<keyword evidence="1" id="KW-0812">Transmembrane</keyword>
<evidence type="ECO:0000313" key="3">
    <source>
        <dbReference type="Proteomes" id="UP000250235"/>
    </source>
</evidence>
<sequence>MPCIRSERTRMLGLRTSGAYAYLSTAFRLLFLLPSVLGFDPEVSGDVVLFPACCTGFPGFTAGHGFDPAGGTPGGG</sequence>
<feature type="transmembrane region" description="Helical" evidence="1">
    <location>
        <begin position="20"/>
        <end position="39"/>
    </location>
</feature>
<dbReference type="EMBL" id="KQ993825">
    <property type="protein sequence ID" value="KZV48699.1"/>
    <property type="molecule type" value="Genomic_DNA"/>
</dbReference>
<reference evidence="2 3" key="1">
    <citation type="journal article" date="2015" name="Proc. Natl. Acad. Sci. U.S.A.">
        <title>The resurrection genome of Boea hygrometrica: A blueprint for survival of dehydration.</title>
        <authorList>
            <person name="Xiao L."/>
            <person name="Yang G."/>
            <person name="Zhang L."/>
            <person name="Yang X."/>
            <person name="Zhao S."/>
            <person name="Ji Z."/>
            <person name="Zhou Q."/>
            <person name="Hu M."/>
            <person name="Wang Y."/>
            <person name="Chen M."/>
            <person name="Xu Y."/>
            <person name="Jin H."/>
            <person name="Xiao X."/>
            <person name="Hu G."/>
            <person name="Bao F."/>
            <person name="Hu Y."/>
            <person name="Wan P."/>
            <person name="Li L."/>
            <person name="Deng X."/>
            <person name="Kuang T."/>
            <person name="Xiang C."/>
            <person name="Zhu J.K."/>
            <person name="Oliver M.J."/>
            <person name="He Y."/>
        </authorList>
    </citation>
    <scope>NUCLEOTIDE SEQUENCE [LARGE SCALE GENOMIC DNA]</scope>
    <source>
        <strain evidence="3">cv. XS01</strain>
    </source>
</reference>
<keyword evidence="1" id="KW-0472">Membrane</keyword>
<evidence type="ECO:0000313" key="2">
    <source>
        <dbReference type="EMBL" id="KZV48699.1"/>
    </source>
</evidence>
<dbReference type="AlphaFoldDB" id="A0A2Z7CVM6"/>
<organism evidence="2 3">
    <name type="scientific">Dorcoceras hygrometricum</name>
    <dbReference type="NCBI Taxonomy" id="472368"/>
    <lineage>
        <taxon>Eukaryota</taxon>
        <taxon>Viridiplantae</taxon>
        <taxon>Streptophyta</taxon>
        <taxon>Embryophyta</taxon>
        <taxon>Tracheophyta</taxon>
        <taxon>Spermatophyta</taxon>
        <taxon>Magnoliopsida</taxon>
        <taxon>eudicotyledons</taxon>
        <taxon>Gunneridae</taxon>
        <taxon>Pentapetalae</taxon>
        <taxon>asterids</taxon>
        <taxon>lamiids</taxon>
        <taxon>Lamiales</taxon>
        <taxon>Gesneriaceae</taxon>
        <taxon>Didymocarpoideae</taxon>
        <taxon>Trichosporeae</taxon>
        <taxon>Loxocarpinae</taxon>
        <taxon>Dorcoceras</taxon>
    </lineage>
</organism>
<keyword evidence="1" id="KW-1133">Transmembrane helix</keyword>
<keyword evidence="3" id="KW-1185">Reference proteome</keyword>
<protein>
    <submittedName>
        <fullName evidence="2">Uncharacterized protein</fullName>
    </submittedName>
</protein>